<protein>
    <submittedName>
        <fullName evidence="1">Uncharacterized protein</fullName>
    </submittedName>
</protein>
<gene>
    <name evidence="1" type="ORF">MNBD_ACTINO01-1813</name>
</gene>
<evidence type="ECO:0000313" key="1">
    <source>
        <dbReference type="EMBL" id="VAV90038.1"/>
    </source>
</evidence>
<organism evidence="1">
    <name type="scientific">hydrothermal vent metagenome</name>
    <dbReference type="NCBI Taxonomy" id="652676"/>
    <lineage>
        <taxon>unclassified sequences</taxon>
        <taxon>metagenomes</taxon>
        <taxon>ecological metagenomes</taxon>
    </lineage>
</organism>
<accession>A0A3B0RP71</accession>
<name>A0A3B0RP71_9ZZZZ</name>
<sequence>MKEQRGLILDVTPVENPIDKKLLEQMGHPVLVCQGPEWGHACPIIAGDCDMVSSAHGIIFQLDLDRPQHRVILKRYQERTADDIPLVAVVEPGQEETYAELLAGVQVWTSKPTISELDGFAAQTEAADELRVDSAEASG</sequence>
<reference evidence="1" key="1">
    <citation type="submission" date="2018-06" db="EMBL/GenBank/DDBJ databases">
        <authorList>
            <person name="Zhirakovskaya E."/>
        </authorList>
    </citation>
    <scope>NUCLEOTIDE SEQUENCE</scope>
</reference>
<proteinExistence type="predicted"/>
<dbReference type="EMBL" id="UOEI01000028">
    <property type="protein sequence ID" value="VAV90038.1"/>
    <property type="molecule type" value="Genomic_DNA"/>
</dbReference>
<dbReference type="AlphaFoldDB" id="A0A3B0RP71"/>